<dbReference type="InterPro" id="IPR018584">
    <property type="entry name" value="GT87"/>
</dbReference>
<dbReference type="InterPro" id="IPR026841">
    <property type="entry name" value="Aur1/Ipt1"/>
</dbReference>
<dbReference type="Proteomes" id="UP000190037">
    <property type="component" value="Unassembled WGS sequence"/>
</dbReference>
<evidence type="ECO:0000256" key="5">
    <source>
        <dbReference type="ARBA" id="ARBA00022989"/>
    </source>
</evidence>
<evidence type="ECO:0000256" key="7">
    <source>
        <dbReference type="ARBA" id="ARBA00024033"/>
    </source>
</evidence>
<dbReference type="PANTHER" id="PTHR31310">
    <property type="match status" value="1"/>
</dbReference>
<keyword evidence="2" id="KW-1003">Cell membrane</keyword>
<dbReference type="GO" id="GO:0016758">
    <property type="term" value="F:hexosyltransferase activity"/>
    <property type="evidence" value="ECO:0007669"/>
    <property type="project" value="InterPro"/>
</dbReference>
<comment type="subcellular location">
    <subcellularLocation>
        <location evidence="1">Cell membrane</location>
        <topology evidence="1">Multi-pass membrane protein</topology>
    </subcellularLocation>
</comment>
<comment type="similarity">
    <text evidence="7">Belongs to the glycosyltransferase 87 family.</text>
</comment>
<sequence>MGLWLLAACVAVRQANEVLDRPEDRRLPDLDAWLGPNGVLHLPGSLYDADARGTTFGGTPFAGWVLRPLTRAAENTLGVAWTVATLLIVAAIAVVVARAVPGLRTRRARLLATPLIITLLVVSLPVRGNLSLGQLSLLPVLLALPAMLRPAPGRVASIAMGVAAALHPAMLLFAVYLWLTGKQRAAANATATFLGCTALAWVTMPHDSFTYWVHHVAGAGLGGDADALSNQSLHGLLLRVGLSGPLEIALVVLLSAAVLWFGVPRAVAYAKDGQALLGAALAGCVMVAVSPVSWQHQQLWILFVAVARLGARQTDRMVWPVAVFMIMTFDSKTLVWNKLAAVRTIADNGPLLLAIASACAVPFITRASAKWSPRAMPQGVADTSRFAWIPALPFGWRPLSRPNLLLELLMIRVGYQVYSFIRASVPDQRRVAEDHGQQIIDLEKFLHIDVERGLNHFVAEIGWLQSSMNFFYETFHFIVPLTILAILYVRKPAAYRSARTVLSVATLTGLVGFWLYPLAPPRLMPGYDYIDTVHGVQDLNNPDFGALTKISNQYAAMPSLHVGWSLWCGLMILAIAPKGWRWLGLLYPLSTTIVVMGTANHWIMDAVGGAAVVTLGFLVQYLLTGRSAFSVDPVAVPVADTAEAGPGEGIGAADAISTPVTVGAGKSAVITRSSESKPDDSDSRDDPDKRPVSRKS</sequence>
<evidence type="ECO:0000256" key="9">
    <source>
        <dbReference type="SAM" id="Phobius"/>
    </source>
</evidence>
<dbReference type="Pfam" id="PF14378">
    <property type="entry name" value="PAP2_3"/>
    <property type="match status" value="1"/>
</dbReference>
<accession>A0A1T3NZ95</accession>
<evidence type="ECO:0000259" key="10">
    <source>
        <dbReference type="Pfam" id="PF14378"/>
    </source>
</evidence>
<feature type="transmembrane region" description="Helical" evidence="9">
    <location>
        <begin position="501"/>
        <end position="519"/>
    </location>
</feature>
<evidence type="ECO:0000256" key="1">
    <source>
        <dbReference type="ARBA" id="ARBA00004651"/>
    </source>
</evidence>
<evidence type="ECO:0000313" key="12">
    <source>
        <dbReference type="Proteomes" id="UP000190037"/>
    </source>
</evidence>
<evidence type="ECO:0000256" key="2">
    <source>
        <dbReference type="ARBA" id="ARBA00022475"/>
    </source>
</evidence>
<keyword evidence="5 9" id="KW-1133">Transmembrane helix</keyword>
<keyword evidence="6 9" id="KW-0472">Membrane</keyword>
<evidence type="ECO:0000256" key="3">
    <source>
        <dbReference type="ARBA" id="ARBA00022679"/>
    </source>
</evidence>
<dbReference type="AlphaFoldDB" id="A0A1T3NZ95"/>
<dbReference type="InterPro" id="IPR052185">
    <property type="entry name" value="IPC_Synthase-Related"/>
</dbReference>
<dbReference type="Pfam" id="PF09594">
    <property type="entry name" value="GT87"/>
    <property type="match status" value="1"/>
</dbReference>
<feature type="transmembrane region" description="Helical" evidence="9">
    <location>
        <begin position="78"/>
        <end position="96"/>
    </location>
</feature>
<feature type="transmembrane region" description="Helical" evidence="9">
    <location>
        <begin position="606"/>
        <end position="623"/>
    </location>
</feature>
<organism evidence="11 12">
    <name type="scientific">Embleya scabrispora</name>
    <dbReference type="NCBI Taxonomy" id="159449"/>
    <lineage>
        <taxon>Bacteria</taxon>
        <taxon>Bacillati</taxon>
        <taxon>Actinomycetota</taxon>
        <taxon>Actinomycetes</taxon>
        <taxon>Kitasatosporales</taxon>
        <taxon>Streptomycetaceae</taxon>
        <taxon>Embleya</taxon>
    </lineage>
</organism>
<evidence type="ECO:0000256" key="6">
    <source>
        <dbReference type="ARBA" id="ARBA00023136"/>
    </source>
</evidence>
<proteinExistence type="inferred from homology"/>
<feature type="transmembrane region" description="Helical" evidence="9">
    <location>
        <begin position="155"/>
        <end position="179"/>
    </location>
</feature>
<feature type="transmembrane region" description="Helical" evidence="9">
    <location>
        <begin position="582"/>
        <end position="600"/>
    </location>
</feature>
<reference evidence="11 12" key="1">
    <citation type="submission" date="2017-03" db="EMBL/GenBank/DDBJ databases">
        <title>Draft genome sequence of Streptomyces scabrisporus NF3, endophyte isolated from Amphipterygium adstringens.</title>
        <authorList>
            <person name="Vazquez M."/>
            <person name="Ceapa C.D."/>
            <person name="Rodriguez Luna D."/>
            <person name="Sanchez Esquivel S."/>
        </authorList>
    </citation>
    <scope>NUCLEOTIDE SEQUENCE [LARGE SCALE GENOMIC DNA]</scope>
    <source>
        <strain evidence="11 12">NF3</strain>
    </source>
</reference>
<keyword evidence="12" id="KW-1185">Reference proteome</keyword>
<gene>
    <name evidence="11" type="ORF">B4N89_15430</name>
</gene>
<keyword evidence="4 9" id="KW-0812">Transmembrane</keyword>
<feature type="transmembrane region" description="Helical" evidence="9">
    <location>
        <begin position="554"/>
        <end position="575"/>
    </location>
</feature>
<feature type="compositionally biased region" description="Basic and acidic residues" evidence="8">
    <location>
        <begin position="674"/>
        <end position="696"/>
    </location>
</feature>
<feature type="domain" description="Inositolphosphotransferase Aur1/Ipt1" evidence="10">
    <location>
        <begin position="437"/>
        <end position="618"/>
    </location>
</feature>
<feature type="transmembrane region" description="Helical" evidence="9">
    <location>
        <begin position="108"/>
        <end position="126"/>
    </location>
</feature>
<feature type="transmembrane region" description="Helical" evidence="9">
    <location>
        <begin position="242"/>
        <end position="263"/>
    </location>
</feature>
<dbReference type="GO" id="GO:0005886">
    <property type="term" value="C:plasma membrane"/>
    <property type="evidence" value="ECO:0007669"/>
    <property type="project" value="UniProtKB-SubCell"/>
</dbReference>
<name>A0A1T3NZ95_9ACTN</name>
<evidence type="ECO:0000256" key="4">
    <source>
        <dbReference type="ARBA" id="ARBA00022692"/>
    </source>
</evidence>
<feature type="transmembrane region" description="Helical" evidence="9">
    <location>
        <begin position="470"/>
        <end position="489"/>
    </location>
</feature>
<dbReference type="OrthoDB" id="5241565at2"/>
<dbReference type="STRING" id="159449.B4N89_15430"/>
<feature type="transmembrane region" description="Helical" evidence="9">
    <location>
        <begin position="275"/>
        <end position="294"/>
    </location>
</feature>
<comment type="caution">
    <text evidence="11">The sequence shown here is derived from an EMBL/GenBank/DDBJ whole genome shotgun (WGS) entry which is preliminary data.</text>
</comment>
<dbReference type="CDD" id="cd03386">
    <property type="entry name" value="PAP2_Aur1_like"/>
    <property type="match status" value="1"/>
</dbReference>
<evidence type="ECO:0000313" key="11">
    <source>
        <dbReference type="EMBL" id="OPC82148.1"/>
    </source>
</evidence>
<evidence type="ECO:0000256" key="8">
    <source>
        <dbReference type="SAM" id="MobiDB-lite"/>
    </source>
</evidence>
<feature type="region of interest" description="Disordered" evidence="8">
    <location>
        <begin position="666"/>
        <end position="696"/>
    </location>
</feature>
<protein>
    <recommendedName>
        <fullName evidence="10">Inositolphosphotransferase Aur1/Ipt1 domain-containing protein</fullName>
    </recommendedName>
</protein>
<dbReference type="PANTHER" id="PTHR31310:SF7">
    <property type="entry name" value="PA-PHOSPHATASE RELATED-FAMILY PROTEIN DDB_G0268928"/>
    <property type="match status" value="1"/>
</dbReference>
<dbReference type="EMBL" id="MWQN01000001">
    <property type="protein sequence ID" value="OPC82148.1"/>
    <property type="molecule type" value="Genomic_DNA"/>
</dbReference>
<keyword evidence="3" id="KW-0808">Transferase</keyword>
<feature type="transmembrane region" description="Helical" evidence="9">
    <location>
        <begin position="186"/>
        <end position="204"/>
    </location>
</feature>